<dbReference type="GO" id="GO:0006508">
    <property type="term" value="P:proteolysis"/>
    <property type="evidence" value="ECO:0007669"/>
    <property type="project" value="UniProtKB-KW"/>
</dbReference>
<gene>
    <name evidence="13" type="ORF">CEY00_Acc20862</name>
</gene>
<proteinExistence type="inferred from homology"/>
<organism evidence="13 14">
    <name type="scientific">Actinidia chinensis var. chinensis</name>
    <name type="common">Chinese soft-hair kiwi</name>
    <dbReference type="NCBI Taxonomy" id="1590841"/>
    <lineage>
        <taxon>Eukaryota</taxon>
        <taxon>Viridiplantae</taxon>
        <taxon>Streptophyta</taxon>
        <taxon>Embryophyta</taxon>
        <taxon>Tracheophyta</taxon>
        <taxon>Spermatophyta</taxon>
        <taxon>Magnoliopsida</taxon>
        <taxon>eudicotyledons</taxon>
        <taxon>Gunneridae</taxon>
        <taxon>Pentapetalae</taxon>
        <taxon>asterids</taxon>
        <taxon>Ericales</taxon>
        <taxon>Actinidiaceae</taxon>
        <taxon>Actinidia</taxon>
    </lineage>
</organism>
<dbReference type="EMBL" id="NKQK01000018">
    <property type="protein sequence ID" value="PSS05000.1"/>
    <property type="molecule type" value="Genomic_DNA"/>
</dbReference>
<keyword evidence="8 9" id="KW-0175">Coiled coil</keyword>
<dbReference type="InParanoid" id="A0A2R6QAS3"/>
<dbReference type="Gramene" id="PSS05000">
    <property type="protein sequence ID" value="PSS05000"/>
    <property type="gene ID" value="CEY00_Acc20862"/>
</dbReference>
<feature type="coiled-coil region" evidence="9">
    <location>
        <begin position="367"/>
        <end position="395"/>
    </location>
</feature>
<evidence type="ECO:0000256" key="9">
    <source>
        <dbReference type="SAM" id="Coils"/>
    </source>
</evidence>
<dbReference type="Proteomes" id="UP000241394">
    <property type="component" value="Chromosome LG18"/>
</dbReference>
<dbReference type="GO" id="GO:0005737">
    <property type="term" value="C:cytoplasm"/>
    <property type="evidence" value="ECO:0007669"/>
    <property type="project" value="UniProtKB-ARBA"/>
</dbReference>
<dbReference type="InterPro" id="IPR050804">
    <property type="entry name" value="MCC"/>
</dbReference>
<dbReference type="InterPro" id="IPR029346">
    <property type="entry name" value="USP_C"/>
</dbReference>
<keyword evidence="6 13" id="KW-0378">Hydrolase</keyword>
<dbReference type="InterPro" id="IPR002083">
    <property type="entry name" value="MATH/TRAF_dom"/>
</dbReference>
<evidence type="ECO:0000259" key="11">
    <source>
        <dbReference type="PROSITE" id="PS50144"/>
    </source>
</evidence>
<dbReference type="Gene3D" id="2.60.210.10">
    <property type="entry name" value="Apoptosis, Tumor Necrosis Factor Receptor Associated Protein 2, Chain A"/>
    <property type="match status" value="1"/>
</dbReference>
<dbReference type="AlphaFoldDB" id="A0A2R6QAS3"/>
<feature type="domain" description="MATH" evidence="11">
    <location>
        <begin position="52"/>
        <end position="177"/>
    </location>
</feature>
<dbReference type="Pfam" id="PF12436">
    <property type="entry name" value="USP7_ICP0_bdg"/>
    <property type="match status" value="1"/>
</dbReference>
<accession>A0A2R6QAS3</accession>
<dbReference type="PROSITE" id="PS00972">
    <property type="entry name" value="USP_1"/>
    <property type="match status" value="1"/>
</dbReference>
<evidence type="ECO:0000256" key="4">
    <source>
        <dbReference type="ARBA" id="ARBA00022670"/>
    </source>
</evidence>
<dbReference type="GO" id="GO:0031647">
    <property type="term" value="P:regulation of protein stability"/>
    <property type="evidence" value="ECO:0007669"/>
    <property type="project" value="UniProtKB-ARBA"/>
</dbReference>
<keyword evidence="5" id="KW-0833">Ubl conjugation pathway</keyword>
<dbReference type="InterPro" id="IPR038765">
    <property type="entry name" value="Papain-like_cys_pep_sf"/>
</dbReference>
<keyword evidence="7" id="KW-0788">Thiol protease</keyword>
<evidence type="ECO:0000259" key="12">
    <source>
        <dbReference type="PROSITE" id="PS50235"/>
    </source>
</evidence>
<dbReference type="PANTHER" id="PTHR46236:SF35">
    <property type="entry name" value="MATH DOMAIN-CONTAINING PROTEIN"/>
    <property type="match status" value="1"/>
</dbReference>
<dbReference type="PROSITE" id="PS50144">
    <property type="entry name" value="MATH"/>
    <property type="match status" value="1"/>
</dbReference>
<dbReference type="Pfam" id="PF00443">
    <property type="entry name" value="UCH"/>
    <property type="match status" value="1"/>
</dbReference>
<dbReference type="FunFam" id="2.60.210.10:FF:000005">
    <property type="entry name" value="Ubiquitin carboxyl-terminal hydrolase 13"/>
    <property type="match status" value="1"/>
</dbReference>
<dbReference type="GO" id="GO:0005634">
    <property type="term" value="C:nucleus"/>
    <property type="evidence" value="ECO:0007669"/>
    <property type="project" value="UniProtKB-ARBA"/>
</dbReference>
<dbReference type="SUPFAM" id="SSF49599">
    <property type="entry name" value="TRAF domain-like"/>
    <property type="match status" value="1"/>
</dbReference>
<dbReference type="GO" id="GO:0016579">
    <property type="term" value="P:protein deubiquitination"/>
    <property type="evidence" value="ECO:0007669"/>
    <property type="project" value="InterPro"/>
</dbReference>
<reference evidence="14" key="2">
    <citation type="journal article" date="2018" name="BMC Genomics">
        <title>A manually annotated Actinidia chinensis var. chinensis (kiwifruit) genome highlights the challenges associated with draft genomes and gene prediction in plants.</title>
        <authorList>
            <person name="Pilkington S.M."/>
            <person name="Crowhurst R."/>
            <person name="Hilario E."/>
            <person name="Nardozza S."/>
            <person name="Fraser L."/>
            <person name="Peng Y."/>
            <person name="Gunaseelan K."/>
            <person name="Simpson R."/>
            <person name="Tahir J."/>
            <person name="Deroles S.C."/>
            <person name="Templeton K."/>
            <person name="Luo Z."/>
            <person name="Davy M."/>
            <person name="Cheng C."/>
            <person name="McNeilage M."/>
            <person name="Scaglione D."/>
            <person name="Liu Y."/>
            <person name="Zhang Q."/>
            <person name="Datson P."/>
            <person name="De Silva N."/>
            <person name="Gardiner S.E."/>
            <person name="Bassett H."/>
            <person name="Chagne D."/>
            <person name="McCallum J."/>
            <person name="Dzierzon H."/>
            <person name="Deng C."/>
            <person name="Wang Y.Y."/>
            <person name="Barron L."/>
            <person name="Manako K."/>
            <person name="Bowen J."/>
            <person name="Foster T.M."/>
            <person name="Erridge Z.A."/>
            <person name="Tiffin H."/>
            <person name="Waite C.N."/>
            <person name="Davies K.M."/>
            <person name="Grierson E.P."/>
            <person name="Laing W.A."/>
            <person name="Kirk R."/>
            <person name="Chen X."/>
            <person name="Wood M."/>
            <person name="Montefiori M."/>
            <person name="Brummell D.A."/>
            <person name="Schwinn K.E."/>
            <person name="Catanach A."/>
            <person name="Fullerton C."/>
            <person name="Li D."/>
            <person name="Meiyalaghan S."/>
            <person name="Nieuwenhuizen N."/>
            <person name="Read N."/>
            <person name="Prakash R."/>
            <person name="Hunter D."/>
            <person name="Zhang H."/>
            <person name="McKenzie M."/>
            <person name="Knabel M."/>
            <person name="Harris A."/>
            <person name="Allan A.C."/>
            <person name="Gleave A."/>
            <person name="Chen A."/>
            <person name="Janssen B.J."/>
            <person name="Plunkett B."/>
            <person name="Ampomah-Dwamena C."/>
            <person name="Voogd C."/>
            <person name="Leif D."/>
            <person name="Lafferty D."/>
            <person name="Souleyre E.J.F."/>
            <person name="Varkonyi-Gasic E."/>
            <person name="Gambi F."/>
            <person name="Hanley J."/>
            <person name="Yao J.L."/>
            <person name="Cheung J."/>
            <person name="David K.M."/>
            <person name="Warren B."/>
            <person name="Marsh K."/>
            <person name="Snowden K.C."/>
            <person name="Lin-Wang K."/>
            <person name="Brian L."/>
            <person name="Martinez-Sanchez M."/>
            <person name="Wang M."/>
            <person name="Ileperuma N."/>
            <person name="Macnee N."/>
            <person name="Campin R."/>
            <person name="McAtee P."/>
            <person name="Drummond R.S.M."/>
            <person name="Espley R.V."/>
            <person name="Ireland H.S."/>
            <person name="Wu R."/>
            <person name="Atkinson R.G."/>
            <person name="Karunairetnam S."/>
            <person name="Bulley S."/>
            <person name="Chunkath S."/>
            <person name="Hanley Z."/>
            <person name="Storey R."/>
            <person name="Thrimawithana A.H."/>
            <person name="Thomson S."/>
            <person name="David C."/>
            <person name="Testolin R."/>
            <person name="Huang H."/>
            <person name="Hellens R.P."/>
            <person name="Schaffer R.J."/>
        </authorList>
    </citation>
    <scope>NUCLEOTIDE SEQUENCE [LARGE SCALE GENOMIC DNA]</scope>
    <source>
        <strain evidence="14">cv. Red5</strain>
    </source>
</reference>
<evidence type="ECO:0000313" key="13">
    <source>
        <dbReference type="EMBL" id="PSS05000.1"/>
    </source>
</evidence>
<dbReference type="SMART" id="SM00061">
    <property type="entry name" value="MATH"/>
    <property type="match status" value="1"/>
</dbReference>
<dbReference type="GO" id="GO:0010078">
    <property type="term" value="P:maintenance of root meristem identity"/>
    <property type="evidence" value="ECO:0007669"/>
    <property type="project" value="UniProtKB-ARBA"/>
</dbReference>
<dbReference type="InterPro" id="IPR008974">
    <property type="entry name" value="TRAF-like"/>
</dbReference>
<dbReference type="EC" id="3.4.19.12" evidence="3"/>
<dbReference type="CDD" id="cd00121">
    <property type="entry name" value="MATH"/>
    <property type="match status" value="1"/>
</dbReference>
<dbReference type="InterPro" id="IPR024729">
    <property type="entry name" value="USP7_ICP0-binding_dom"/>
</dbReference>
<dbReference type="InterPro" id="IPR018200">
    <property type="entry name" value="USP_CS"/>
</dbReference>
<dbReference type="FunFam" id="3.10.20.90:FF:000050">
    <property type="entry name" value="Ubiquitin carboxyl-terminal hydrolase 13"/>
    <property type="match status" value="1"/>
</dbReference>
<dbReference type="STRING" id="1590841.A0A2R6QAS3"/>
<dbReference type="Pfam" id="PF22486">
    <property type="entry name" value="MATH_2"/>
    <property type="match status" value="1"/>
</dbReference>
<dbReference type="GO" id="GO:0009867">
    <property type="term" value="P:jasmonic acid mediated signaling pathway"/>
    <property type="evidence" value="ECO:0007669"/>
    <property type="project" value="UniProtKB-ARBA"/>
</dbReference>
<comment type="caution">
    <text evidence="13">The sequence shown here is derived from an EMBL/GenBank/DDBJ whole genome shotgun (WGS) entry which is preliminary data.</text>
</comment>
<comment type="similarity">
    <text evidence="2">Belongs to the peptidase C19 family.</text>
</comment>
<dbReference type="InterPro" id="IPR001394">
    <property type="entry name" value="Peptidase_C19_UCH"/>
</dbReference>
<feature type="region of interest" description="Disordered" evidence="10">
    <location>
        <begin position="1"/>
        <end position="33"/>
    </location>
</feature>
<evidence type="ECO:0000256" key="8">
    <source>
        <dbReference type="ARBA" id="ARBA00023054"/>
    </source>
</evidence>
<comment type="catalytic activity">
    <reaction evidence="1">
        <text>Thiol-dependent hydrolysis of ester, thioester, amide, peptide and isopeptide bonds formed by the C-terminal Gly of ubiquitin (a 76-residue protein attached to proteins as an intracellular targeting signal).</text>
        <dbReference type="EC" id="3.4.19.12"/>
    </reaction>
</comment>
<dbReference type="GO" id="GO:2000280">
    <property type="term" value="P:regulation of root development"/>
    <property type="evidence" value="ECO:0007669"/>
    <property type="project" value="UniProtKB-ARBA"/>
</dbReference>
<reference evidence="13 14" key="1">
    <citation type="submission" date="2017-07" db="EMBL/GenBank/DDBJ databases">
        <title>An improved, manually edited Actinidia chinensis var. chinensis (kiwifruit) genome highlights the challenges associated with draft genomes and gene prediction in plants.</title>
        <authorList>
            <person name="Pilkington S."/>
            <person name="Crowhurst R."/>
            <person name="Hilario E."/>
            <person name="Nardozza S."/>
            <person name="Fraser L."/>
            <person name="Peng Y."/>
            <person name="Gunaseelan K."/>
            <person name="Simpson R."/>
            <person name="Tahir J."/>
            <person name="Deroles S."/>
            <person name="Templeton K."/>
            <person name="Luo Z."/>
            <person name="Davy M."/>
            <person name="Cheng C."/>
            <person name="Mcneilage M."/>
            <person name="Scaglione D."/>
            <person name="Liu Y."/>
            <person name="Zhang Q."/>
            <person name="Datson P."/>
            <person name="De Silva N."/>
            <person name="Gardiner S."/>
            <person name="Bassett H."/>
            <person name="Chagne D."/>
            <person name="Mccallum J."/>
            <person name="Dzierzon H."/>
            <person name="Deng C."/>
            <person name="Wang Y.-Y."/>
            <person name="Barron N."/>
            <person name="Manako K."/>
            <person name="Bowen J."/>
            <person name="Foster T."/>
            <person name="Erridge Z."/>
            <person name="Tiffin H."/>
            <person name="Waite C."/>
            <person name="Davies K."/>
            <person name="Grierson E."/>
            <person name="Laing W."/>
            <person name="Kirk R."/>
            <person name="Chen X."/>
            <person name="Wood M."/>
            <person name="Montefiori M."/>
            <person name="Brummell D."/>
            <person name="Schwinn K."/>
            <person name="Catanach A."/>
            <person name="Fullerton C."/>
            <person name="Li D."/>
            <person name="Meiyalaghan S."/>
            <person name="Nieuwenhuizen N."/>
            <person name="Read N."/>
            <person name="Prakash R."/>
            <person name="Hunter D."/>
            <person name="Zhang H."/>
            <person name="Mckenzie M."/>
            <person name="Knabel M."/>
            <person name="Harris A."/>
            <person name="Allan A."/>
            <person name="Chen A."/>
            <person name="Janssen B."/>
            <person name="Plunkett B."/>
            <person name="Dwamena C."/>
            <person name="Voogd C."/>
            <person name="Leif D."/>
            <person name="Lafferty D."/>
            <person name="Souleyre E."/>
            <person name="Varkonyi-Gasic E."/>
            <person name="Gambi F."/>
            <person name="Hanley J."/>
            <person name="Yao J.-L."/>
            <person name="Cheung J."/>
            <person name="David K."/>
            <person name="Warren B."/>
            <person name="Marsh K."/>
            <person name="Snowden K."/>
            <person name="Lin-Wang K."/>
            <person name="Brian L."/>
            <person name="Martinez-Sanchez M."/>
            <person name="Wang M."/>
            <person name="Ileperuma N."/>
            <person name="Macnee N."/>
            <person name="Campin R."/>
            <person name="Mcatee P."/>
            <person name="Drummond R."/>
            <person name="Espley R."/>
            <person name="Ireland H."/>
            <person name="Wu R."/>
            <person name="Atkinson R."/>
            <person name="Karunairetnam S."/>
            <person name="Bulley S."/>
            <person name="Chunkath S."/>
            <person name="Hanley Z."/>
            <person name="Storey R."/>
            <person name="Thrimawithana A."/>
            <person name="Thomson S."/>
            <person name="David C."/>
            <person name="Testolin R."/>
        </authorList>
    </citation>
    <scope>NUCLEOTIDE SEQUENCE [LARGE SCALE GENOMIC DNA]</scope>
    <source>
        <strain evidence="14">cv. Red5</strain>
        <tissue evidence="13">Young leaf</tissue>
    </source>
</reference>
<dbReference type="Gene3D" id="3.10.20.90">
    <property type="entry name" value="Phosphatidylinositol 3-kinase Catalytic Subunit, Chain A, domain 1"/>
    <property type="match status" value="2"/>
</dbReference>
<evidence type="ECO:0000256" key="10">
    <source>
        <dbReference type="SAM" id="MobiDB-lite"/>
    </source>
</evidence>
<name>A0A2R6QAS3_ACTCC</name>
<dbReference type="OMA" id="SNAHYYT"/>
<evidence type="ECO:0000256" key="5">
    <source>
        <dbReference type="ARBA" id="ARBA00022786"/>
    </source>
</evidence>
<dbReference type="Pfam" id="PF14533">
    <property type="entry name" value="USP7_C2"/>
    <property type="match status" value="1"/>
</dbReference>
<dbReference type="FunFam" id="3.10.20.90:FF:000034">
    <property type="entry name" value="Ubiquitin carboxyl-terminal hydrolase 13"/>
    <property type="match status" value="1"/>
</dbReference>
<protein>
    <recommendedName>
        <fullName evidence="3">ubiquitinyl hydrolase 1</fullName>
        <ecNumber evidence="3">3.4.19.12</ecNumber>
    </recommendedName>
</protein>
<evidence type="ECO:0000256" key="6">
    <source>
        <dbReference type="ARBA" id="ARBA00022801"/>
    </source>
</evidence>
<evidence type="ECO:0000256" key="7">
    <source>
        <dbReference type="ARBA" id="ARBA00022807"/>
    </source>
</evidence>
<dbReference type="OrthoDB" id="289038at2759"/>
<evidence type="ECO:0000256" key="2">
    <source>
        <dbReference type="ARBA" id="ARBA00009085"/>
    </source>
</evidence>
<dbReference type="PANTHER" id="PTHR46236">
    <property type="entry name" value="TRAF-LIKE SUPERFAMILY PROTEIN"/>
    <property type="match status" value="1"/>
</dbReference>
<dbReference type="InterPro" id="IPR028889">
    <property type="entry name" value="USP"/>
</dbReference>
<sequence>MTLMTRPPLDQEDDEMLVPHSDFAPEGPQPMEVAPAETTNTVDAQAVDDPPSARFTWTIENFSRLNTKKLYSDIFYVGGYKWRVLIFPKGNNVEHLSMYLDVADSPTLPYGWIRYAQFSLSVINQIHSKFTARKDTQHQFNARESDWGFTSFMPLSELYDPGRGYLVNDTIVVEADVAVRRVVDYWSHDSKKETGYVGLKNQGATCYMNSLLQTLYHIPYFRKAVYHMPTTENDMPSGSIPLALQSLFYKLQYSDTSVATKELTKSFGWDTYDSFMQHDVQELNRVLCEKLEDKMKVQRFKFDDERVTKEDLKRALEEQYGGEEELPQTNPGFNNSPFKFTKYSNAYMLVYIRESDTEKIICNVDEKDIAEHLRIRLKKEQEEKEQKRKEKAEAHLYTIIKVARDEDLLEQIGRDIYFDLVDHDKVRSFRIQKQMPFSLFKEEVAKELGIPVQFQRFWLWAKRQNHTYRPNRPLTPQEEAQSYVGRLFVKANGKPGEILTKINEMAGFSPDEEIELFEEIKFEPNVMCEHIDKKLTFRASQLEDGDIICFQKLPQVGSSEQRRYPDVPSFLEYVHNRQVVRFRSLEKPKDDEFCLELSKLHNYDDVVERVARHLGLTDPSKIRLTSHNCYSQQPKPQPIKYRGVDHLSDMLVHYNQTSDILYYEVLDIPLPELQGLKTLKVAFHHATKEEVVIHTIRLPKQSTVGDVINDLKTKVELSHPDAELRLLEVFYHKIYKIFPLNEKIENINDQYWTLRAEEIPEEEKNLGPRDRLIHIYHFMKDTAQTQVQVQNFGEPFFLVIHEGETLAEVKVRIQKKLQVPEEEFSKWKFAFLSLGRPEYLQDSDIVSSRFQRRDVYGAWEQYLGLEHSDNAPKRSYAANQNRHTFEKSVRIYN</sequence>
<dbReference type="SUPFAM" id="SSF54001">
    <property type="entry name" value="Cysteine proteinases"/>
    <property type="match status" value="2"/>
</dbReference>
<feature type="domain" description="USP" evidence="12">
    <location>
        <begin position="197"/>
        <end position="577"/>
    </location>
</feature>
<dbReference type="PROSITE" id="PS50235">
    <property type="entry name" value="USP_3"/>
    <property type="match status" value="1"/>
</dbReference>
<keyword evidence="14" id="KW-1185">Reference proteome</keyword>
<evidence type="ECO:0000256" key="1">
    <source>
        <dbReference type="ARBA" id="ARBA00000707"/>
    </source>
</evidence>
<dbReference type="Gene3D" id="3.90.70.10">
    <property type="entry name" value="Cysteine proteinases"/>
    <property type="match status" value="1"/>
</dbReference>
<evidence type="ECO:0000256" key="3">
    <source>
        <dbReference type="ARBA" id="ARBA00012759"/>
    </source>
</evidence>
<dbReference type="GO" id="GO:0004843">
    <property type="term" value="F:cysteine-type deubiquitinase activity"/>
    <property type="evidence" value="ECO:0007669"/>
    <property type="project" value="UniProtKB-EC"/>
</dbReference>
<keyword evidence="4" id="KW-0645">Protease</keyword>
<evidence type="ECO:0000313" key="14">
    <source>
        <dbReference type="Proteomes" id="UP000241394"/>
    </source>
</evidence>